<proteinExistence type="predicted"/>
<organism evidence="2 3">
    <name type="scientific">Echinostoma caproni</name>
    <dbReference type="NCBI Taxonomy" id="27848"/>
    <lineage>
        <taxon>Eukaryota</taxon>
        <taxon>Metazoa</taxon>
        <taxon>Spiralia</taxon>
        <taxon>Lophotrochozoa</taxon>
        <taxon>Platyhelminthes</taxon>
        <taxon>Trematoda</taxon>
        <taxon>Digenea</taxon>
        <taxon>Plagiorchiida</taxon>
        <taxon>Echinostomata</taxon>
        <taxon>Echinostomatoidea</taxon>
        <taxon>Echinostomatidae</taxon>
        <taxon>Echinostoma</taxon>
    </lineage>
</organism>
<keyword evidence="3" id="KW-1185">Reference proteome</keyword>
<dbReference type="AlphaFoldDB" id="A0A3P8H485"/>
<name>A0A3P8H485_9TREM</name>
<protein>
    <submittedName>
        <fullName evidence="2">Uncharacterized protein</fullName>
    </submittedName>
</protein>
<evidence type="ECO:0000313" key="3">
    <source>
        <dbReference type="Proteomes" id="UP000272942"/>
    </source>
</evidence>
<accession>A0A3P8H485</accession>
<gene>
    <name evidence="2" type="ORF">ECPE_LOCUS6563</name>
</gene>
<feature type="region of interest" description="Disordered" evidence="1">
    <location>
        <begin position="160"/>
        <end position="182"/>
    </location>
</feature>
<reference evidence="2 3" key="1">
    <citation type="submission" date="2018-11" db="EMBL/GenBank/DDBJ databases">
        <authorList>
            <consortium name="Pathogen Informatics"/>
        </authorList>
    </citation>
    <scope>NUCLEOTIDE SEQUENCE [LARGE SCALE GENOMIC DNA]</scope>
    <source>
        <strain evidence="2 3">Egypt</strain>
    </source>
</reference>
<dbReference type="EMBL" id="UZAN01043573">
    <property type="protein sequence ID" value="VDP78688.1"/>
    <property type="molecule type" value="Genomic_DNA"/>
</dbReference>
<evidence type="ECO:0000256" key="1">
    <source>
        <dbReference type="SAM" id="MobiDB-lite"/>
    </source>
</evidence>
<feature type="region of interest" description="Disordered" evidence="1">
    <location>
        <begin position="1"/>
        <end position="54"/>
    </location>
</feature>
<evidence type="ECO:0000313" key="2">
    <source>
        <dbReference type="EMBL" id="VDP78688.1"/>
    </source>
</evidence>
<sequence length="182" mass="21113">MHRLERIYANEQMRPIAKNQSPTQQQQPRPPPGRPIISAKNTPTYGRDRVNGADHDFQSAKPQRVLCVSTQLDHVPHNLTVFRSPDEPGRAQIVPGCPTLTYLDWVEDSEPMFAEQRPTTEERMNSRKAPSDMRMTLINYHWHFNINAFRAREKISGPDTVKQRDFSNLKDKHPKAKYVQSR</sequence>
<dbReference type="Proteomes" id="UP000272942">
    <property type="component" value="Unassembled WGS sequence"/>
</dbReference>
<feature type="compositionally biased region" description="Basic and acidic residues" evidence="1">
    <location>
        <begin position="160"/>
        <end position="171"/>
    </location>
</feature>